<sequence>MERKIQLLTQLAESEASVKMYRDLLDSTEKAVRKINAELNDSYQPGNSRYTQGELVSVRRRIVGLLGEMNSWMFPRALFDAIPEHCSELIMRELHKLVANAKSDVVWNGHRGSASQYRRFRAVVA</sequence>
<comment type="caution">
    <text evidence="1">The sequence shown here is derived from an EMBL/GenBank/DDBJ whole genome shotgun (WGS) entry which is preliminary data.</text>
</comment>
<dbReference type="EMBL" id="LAZR01016456">
    <property type="protein sequence ID" value="KKM04422.1"/>
    <property type="molecule type" value="Genomic_DNA"/>
</dbReference>
<proteinExistence type="predicted"/>
<organism evidence="1">
    <name type="scientific">marine sediment metagenome</name>
    <dbReference type="NCBI Taxonomy" id="412755"/>
    <lineage>
        <taxon>unclassified sequences</taxon>
        <taxon>metagenomes</taxon>
        <taxon>ecological metagenomes</taxon>
    </lineage>
</organism>
<dbReference type="AlphaFoldDB" id="A0A0F9HMK2"/>
<name>A0A0F9HMK2_9ZZZZ</name>
<protein>
    <submittedName>
        <fullName evidence="1">Uncharacterized protein</fullName>
    </submittedName>
</protein>
<reference evidence="1" key="1">
    <citation type="journal article" date="2015" name="Nature">
        <title>Complex archaea that bridge the gap between prokaryotes and eukaryotes.</title>
        <authorList>
            <person name="Spang A."/>
            <person name="Saw J.H."/>
            <person name="Jorgensen S.L."/>
            <person name="Zaremba-Niedzwiedzka K."/>
            <person name="Martijn J."/>
            <person name="Lind A.E."/>
            <person name="van Eijk R."/>
            <person name="Schleper C."/>
            <person name="Guy L."/>
            <person name="Ettema T.J."/>
        </authorList>
    </citation>
    <scope>NUCLEOTIDE SEQUENCE</scope>
</reference>
<accession>A0A0F9HMK2</accession>
<gene>
    <name evidence="1" type="ORF">LCGC14_1764420</name>
</gene>
<evidence type="ECO:0000313" key="1">
    <source>
        <dbReference type="EMBL" id="KKM04422.1"/>
    </source>
</evidence>